<dbReference type="Gene3D" id="1.10.1740.10">
    <property type="match status" value="1"/>
</dbReference>
<feature type="domain" description="RNA polymerase sigma factor 70 region 4 type 2" evidence="7">
    <location>
        <begin position="151"/>
        <end position="200"/>
    </location>
</feature>
<dbReference type="InterPro" id="IPR013249">
    <property type="entry name" value="RNA_pol_sigma70_r4_t2"/>
</dbReference>
<keyword evidence="4" id="KW-0731">Sigma factor</keyword>
<dbReference type="Pfam" id="PF12680">
    <property type="entry name" value="SnoaL_2"/>
    <property type="match status" value="1"/>
</dbReference>
<evidence type="ECO:0000256" key="1">
    <source>
        <dbReference type="ARBA" id="ARBA00010641"/>
    </source>
</evidence>
<dbReference type="InterPro" id="IPR013324">
    <property type="entry name" value="RNA_pol_sigma_r3/r4-like"/>
</dbReference>
<comment type="similarity">
    <text evidence="1">Belongs to the sigma-70 factor family. ECF subfamily.</text>
</comment>
<dbReference type="NCBIfam" id="TIGR02960">
    <property type="entry name" value="SigX5"/>
    <property type="match status" value="1"/>
</dbReference>
<organism evidence="9">
    <name type="scientific">Nakamurella sp. A5-74</name>
    <dbReference type="NCBI Taxonomy" id="3158264"/>
    <lineage>
        <taxon>Bacteria</taxon>
        <taxon>Bacillati</taxon>
        <taxon>Actinomycetota</taxon>
        <taxon>Actinomycetes</taxon>
        <taxon>Nakamurellales</taxon>
        <taxon>Nakamurellaceae</taxon>
        <taxon>Nakamurella</taxon>
    </lineage>
</organism>
<dbReference type="RefSeq" id="WP_353650379.1">
    <property type="nucleotide sequence ID" value="NZ_CP159218.1"/>
</dbReference>
<comment type="subunit">
    <text evidence="2">Interacts transiently with the RNA polymerase catalytic core formed by RpoA, RpoB, RpoC and RpoZ (2 alpha, 1 beta, 1 beta' and 1 omega subunit) to form the RNA polymerase holoenzyme that can initiate transcription.</text>
</comment>
<dbReference type="Pfam" id="PF08281">
    <property type="entry name" value="Sigma70_r4_2"/>
    <property type="match status" value="1"/>
</dbReference>
<dbReference type="Gene3D" id="3.10.450.50">
    <property type="match status" value="1"/>
</dbReference>
<protein>
    <submittedName>
        <fullName evidence="9">Sigma-70 family RNA polymerase sigma factor</fullName>
    </submittedName>
</protein>
<dbReference type="InterPro" id="IPR037401">
    <property type="entry name" value="SnoaL-like"/>
</dbReference>
<dbReference type="InterPro" id="IPR014305">
    <property type="entry name" value="RNA_pol_sigma-G_actinobac"/>
</dbReference>
<dbReference type="GO" id="GO:0003677">
    <property type="term" value="F:DNA binding"/>
    <property type="evidence" value="ECO:0007669"/>
    <property type="project" value="InterPro"/>
</dbReference>
<sequence>MSASSADVVSGVTLDAARRAEDEATFAEAVGPLTPQLRAHCYRMLASTHDADDAVQETLLRAWRGLEGFSGTGSLRSWLYAIATRACLDALVSRTRRALPMDLGPASETVVLQEGPLTDVAWLQPFPTAGMAAGPLDPGATLEQQEAVELAFVAALQHLPPNQRAALVLFEVLGFSAAEIADTMRTSRASINSALQRARKIVADEVPAVSQLQTLRMLGDERLREVVDEFTSALQDGDAARLVALLSQDVSWSMPPLPGWYSGIASVTDFAVRVPLGSCGQWRSRPVSANGQPAVALYLRAAGDGPFTAWSINLLSVDGDGRIREITSFLGAEHFAAFGLPIEVPPDS</sequence>
<dbReference type="InterPro" id="IPR036388">
    <property type="entry name" value="WH-like_DNA-bd_sf"/>
</dbReference>
<dbReference type="PANTHER" id="PTHR43133">
    <property type="entry name" value="RNA POLYMERASE ECF-TYPE SIGMA FACTO"/>
    <property type="match status" value="1"/>
</dbReference>
<dbReference type="InterPro" id="IPR007627">
    <property type="entry name" value="RNA_pol_sigma70_r2"/>
</dbReference>
<gene>
    <name evidence="9" type="ORF">ABLG96_05480</name>
</gene>
<evidence type="ECO:0000256" key="3">
    <source>
        <dbReference type="ARBA" id="ARBA00023015"/>
    </source>
</evidence>
<dbReference type="InterPro" id="IPR014284">
    <property type="entry name" value="RNA_pol_sigma-70_dom"/>
</dbReference>
<evidence type="ECO:0000256" key="4">
    <source>
        <dbReference type="ARBA" id="ARBA00023082"/>
    </source>
</evidence>
<keyword evidence="3" id="KW-0805">Transcription regulation</keyword>
<proteinExistence type="inferred from homology"/>
<name>A0AAU8DRG9_9ACTN</name>
<dbReference type="SUPFAM" id="SSF54427">
    <property type="entry name" value="NTF2-like"/>
    <property type="match status" value="1"/>
</dbReference>
<feature type="domain" description="SnoaL-like" evidence="8">
    <location>
        <begin position="227"/>
        <end position="325"/>
    </location>
</feature>
<evidence type="ECO:0000256" key="2">
    <source>
        <dbReference type="ARBA" id="ARBA00011344"/>
    </source>
</evidence>
<evidence type="ECO:0000259" key="7">
    <source>
        <dbReference type="Pfam" id="PF08281"/>
    </source>
</evidence>
<dbReference type="GO" id="GO:0006352">
    <property type="term" value="P:DNA-templated transcription initiation"/>
    <property type="evidence" value="ECO:0007669"/>
    <property type="project" value="InterPro"/>
</dbReference>
<evidence type="ECO:0000256" key="5">
    <source>
        <dbReference type="ARBA" id="ARBA00023163"/>
    </source>
</evidence>
<dbReference type="Pfam" id="PF04542">
    <property type="entry name" value="Sigma70_r2"/>
    <property type="match status" value="1"/>
</dbReference>
<dbReference type="CDD" id="cd06171">
    <property type="entry name" value="Sigma70_r4"/>
    <property type="match status" value="1"/>
</dbReference>
<feature type="domain" description="RNA polymerase sigma-70 region 2" evidence="6">
    <location>
        <begin position="34"/>
        <end position="96"/>
    </location>
</feature>
<dbReference type="NCBIfam" id="TIGR02937">
    <property type="entry name" value="sigma70-ECF"/>
    <property type="match status" value="1"/>
</dbReference>
<dbReference type="InterPro" id="IPR039425">
    <property type="entry name" value="RNA_pol_sigma-70-like"/>
</dbReference>
<reference evidence="9" key="1">
    <citation type="submission" date="2024-05" db="EMBL/GenBank/DDBJ databases">
        <authorList>
            <person name="Cai S.Y."/>
            <person name="Jin L.M."/>
            <person name="Li H.R."/>
        </authorList>
    </citation>
    <scope>NUCLEOTIDE SEQUENCE</scope>
    <source>
        <strain evidence="9">A5-74</strain>
    </source>
</reference>
<dbReference type="SUPFAM" id="SSF88659">
    <property type="entry name" value="Sigma3 and sigma4 domains of RNA polymerase sigma factors"/>
    <property type="match status" value="1"/>
</dbReference>
<dbReference type="EMBL" id="CP159218">
    <property type="protein sequence ID" value="XCG64767.1"/>
    <property type="molecule type" value="Genomic_DNA"/>
</dbReference>
<dbReference type="InterPro" id="IPR013325">
    <property type="entry name" value="RNA_pol_sigma_r2"/>
</dbReference>
<accession>A0AAU8DRG9</accession>
<keyword evidence="5" id="KW-0804">Transcription</keyword>
<dbReference type="InterPro" id="IPR032710">
    <property type="entry name" value="NTF2-like_dom_sf"/>
</dbReference>
<dbReference type="Gene3D" id="1.10.10.10">
    <property type="entry name" value="Winged helix-like DNA-binding domain superfamily/Winged helix DNA-binding domain"/>
    <property type="match status" value="1"/>
</dbReference>
<dbReference type="SUPFAM" id="SSF88946">
    <property type="entry name" value="Sigma2 domain of RNA polymerase sigma factors"/>
    <property type="match status" value="1"/>
</dbReference>
<evidence type="ECO:0000313" key="9">
    <source>
        <dbReference type="EMBL" id="XCG64767.1"/>
    </source>
</evidence>
<evidence type="ECO:0000259" key="6">
    <source>
        <dbReference type="Pfam" id="PF04542"/>
    </source>
</evidence>
<dbReference type="GO" id="GO:0016987">
    <property type="term" value="F:sigma factor activity"/>
    <property type="evidence" value="ECO:0007669"/>
    <property type="project" value="UniProtKB-KW"/>
</dbReference>
<dbReference type="NCBIfam" id="NF006089">
    <property type="entry name" value="PRK08241.1"/>
    <property type="match status" value="1"/>
</dbReference>
<evidence type="ECO:0000259" key="8">
    <source>
        <dbReference type="Pfam" id="PF12680"/>
    </source>
</evidence>
<dbReference type="PANTHER" id="PTHR43133:SF65">
    <property type="entry name" value="ECF RNA POLYMERASE SIGMA FACTOR SIGG"/>
    <property type="match status" value="1"/>
</dbReference>
<dbReference type="AlphaFoldDB" id="A0AAU8DRG9"/>